<reference evidence="3" key="1">
    <citation type="submission" date="2014-03" db="EMBL/GenBank/DDBJ databases">
        <title>The Genome Sequence of Puccinia striiformis f. sp. tritici PST-78.</title>
        <authorList>
            <consortium name="The Broad Institute Genome Sequencing Platform"/>
            <person name="Cuomo C."/>
            <person name="Hulbert S."/>
            <person name="Chen X."/>
            <person name="Walker B."/>
            <person name="Young S.K."/>
            <person name="Zeng Q."/>
            <person name="Gargeya S."/>
            <person name="Fitzgerald M."/>
            <person name="Haas B."/>
            <person name="Abouelleil A."/>
            <person name="Alvarado L."/>
            <person name="Arachchi H.M."/>
            <person name="Berlin A.M."/>
            <person name="Chapman S.B."/>
            <person name="Goldberg J."/>
            <person name="Griggs A."/>
            <person name="Gujja S."/>
            <person name="Hansen M."/>
            <person name="Howarth C."/>
            <person name="Imamovic A."/>
            <person name="Larimer J."/>
            <person name="McCowan C."/>
            <person name="Montmayeur A."/>
            <person name="Murphy C."/>
            <person name="Neiman D."/>
            <person name="Pearson M."/>
            <person name="Priest M."/>
            <person name="Roberts A."/>
            <person name="Saif S."/>
            <person name="Shea T."/>
            <person name="Sisk P."/>
            <person name="Sykes S."/>
            <person name="Wortman J."/>
            <person name="Nusbaum C."/>
            <person name="Birren B."/>
        </authorList>
    </citation>
    <scope>NUCLEOTIDE SEQUENCE [LARGE SCALE GENOMIC DNA]</scope>
    <source>
        <strain evidence="3">race PST-78</strain>
    </source>
</reference>
<proteinExistence type="predicted"/>
<evidence type="ECO:0000313" key="2">
    <source>
        <dbReference type="EMBL" id="KNE89341.1"/>
    </source>
</evidence>
<organism evidence="2 3">
    <name type="scientific">Puccinia striiformis f. sp. tritici PST-78</name>
    <dbReference type="NCBI Taxonomy" id="1165861"/>
    <lineage>
        <taxon>Eukaryota</taxon>
        <taxon>Fungi</taxon>
        <taxon>Dikarya</taxon>
        <taxon>Basidiomycota</taxon>
        <taxon>Pucciniomycotina</taxon>
        <taxon>Pucciniomycetes</taxon>
        <taxon>Pucciniales</taxon>
        <taxon>Pucciniaceae</taxon>
        <taxon>Puccinia</taxon>
    </lineage>
</organism>
<accession>A0A0L0UQY9</accession>
<feature type="region of interest" description="Disordered" evidence="1">
    <location>
        <begin position="55"/>
        <end position="74"/>
    </location>
</feature>
<dbReference type="AlphaFoldDB" id="A0A0L0UQY9"/>
<protein>
    <submittedName>
        <fullName evidence="2">Uncharacterized protein</fullName>
    </submittedName>
</protein>
<evidence type="ECO:0000313" key="3">
    <source>
        <dbReference type="Proteomes" id="UP000054564"/>
    </source>
</evidence>
<sequence length="74" mass="7813">MMKRTSKFATLGLRSLKIPSTQLTRPVTPSGNGPASNTRVLGMMMPFIEPGQASRAVGKYSSTPLTSSVALSNT</sequence>
<dbReference type="EMBL" id="AJIL01000392">
    <property type="protein sequence ID" value="KNE89341.1"/>
    <property type="molecule type" value="Genomic_DNA"/>
</dbReference>
<comment type="caution">
    <text evidence="2">The sequence shown here is derived from an EMBL/GenBank/DDBJ whole genome shotgun (WGS) entry which is preliminary data.</text>
</comment>
<keyword evidence="3" id="KW-1185">Reference proteome</keyword>
<evidence type="ECO:0000256" key="1">
    <source>
        <dbReference type="SAM" id="MobiDB-lite"/>
    </source>
</evidence>
<gene>
    <name evidence="2" type="ORF">PSTG_17200</name>
</gene>
<name>A0A0L0UQY9_9BASI</name>
<feature type="region of interest" description="Disordered" evidence="1">
    <location>
        <begin position="20"/>
        <end position="39"/>
    </location>
</feature>
<dbReference type="Proteomes" id="UP000054564">
    <property type="component" value="Unassembled WGS sequence"/>
</dbReference>
<feature type="compositionally biased region" description="Polar residues" evidence="1">
    <location>
        <begin position="60"/>
        <end position="74"/>
    </location>
</feature>